<accession>A0A090WUV4</accession>
<gene>
    <name evidence="5" type="ORF">JCM19302_611</name>
</gene>
<evidence type="ECO:0000313" key="6">
    <source>
        <dbReference type="Proteomes" id="UP000029646"/>
    </source>
</evidence>
<dbReference type="Pfam" id="PF00356">
    <property type="entry name" value="LacI"/>
    <property type="match status" value="1"/>
</dbReference>
<keyword evidence="2" id="KW-0238">DNA-binding</keyword>
<name>A0A090WUV4_9FLAO</name>
<comment type="caution">
    <text evidence="5">The sequence shown here is derived from an EMBL/GenBank/DDBJ whole genome shotgun (WGS) entry which is preliminary data.</text>
</comment>
<dbReference type="RefSeq" id="WP_369385218.1">
    <property type="nucleotide sequence ID" value="NZ_BBNS01000010.1"/>
</dbReference>
<dbReference type="PANTHER" id="PTHR30146:SF148">
    <property type="entry name" value="HTH-TYPE TRANSCRIPTIONAL REPRESSOR PURR-RELATED"/>
    <property type="match status" value="1"/>
</dbReference>
<reference evidence="5 6" key="1">
    <citation type="journal article" date="2014" name="Genome Announc.">
        <title>Draft Genome Sequence of Marine Flavobacterium Jejuia pallidilutea Strain 11shimoA1 and Pigmentation Mutants.</title>
        <authorList>
            <person name="Takatani N."/>
            <person name="Nakanishi M."/>
            <person name="Meirelles P."/>
            <person name="Mino S."/>
            <person name="Suda W."/>
            <person name="Oshima K."/>
            <person name="Hattori M."/>
            <person name="Ohkuma M."/>
            <person name="Hosokawa M."/>
            <person name="Miyashita K."/>
            <person name="Thompson F.L."/>
            <person name="Niwa A."/>
            <person name="Sawabe T."/>
            <person name="Sawabe T."/>
        </authorList>
    </citation>
    <scope>NUCLEOTIDE SEQUENCE [LARGE SCALE GENOMIC DNA]</scope>
    <source>
        <strain evidence="6">JCM19302</strain>
    </source>
</reference>
<dbReference type="PANTHER" id="PTHR30146">
    <property type="entry name" value="LACI-RELATED TRANSCRIPTIONAL REPRESSOR"/>
    <property type="match status" value="1"/>
</dbReference>
<dbReference type="GO" id="GO:0003700">
    <property type="term" value="F:DNA-binding transcription factor activity"/>
    <property type="evidence" value="ECO:0007669"/>
    <property type="project" value="TreeGrafter"/>
</dbReference>
<evidence type="ECO:0000259" key="4">
    <source>
        <dbReference type="PROSITE" id="PS50932"/>
    </source>
</evidence>
<evidence type="ECO:0000256" key="3">
    <source>
        <dbReference type="ARBA" id="ARBA00023163"/>
    </source>
</evidence>
<feature type="domain" description="HTH lacI-type" evidence="4">
    <location>
        <begin position="7"/>
        <end position="61"/>
    </location>
</feature>
<evidence type="ECO:0000313" key="5">
    <source>
        <dbReference type="EMBL" id="GAL71182.1"/>
    </source>
</evidence>
<dbReference type="InterPro" id="IPR010982">
    <property type="entry name" value="Lambda_DNA-bd_dom_sf"/>
</dbReference>
<dbReference type="SMART" id="SM00354">
    <property type="entry name" value="HTH_LACI"/>
    <property type="match status" value="1"/>
</dbReference>
<dbReference type="SUPFAM" id="SSF47413">
    <property type="entry name" value="lambda repressor-like DNA-binding domains"/>
    <property type="match status" value="1"/>
</dbReference>
<evidence type="ECO:0000256" key="2">
    <source>
        <dbReference type="ARBA" id="ARBA00023125"/>
    </source>
</evidence>
<evidence type="ECO:0000256" key="1">
    <source>
        <dbReference type="ARBA" id="ARBA00023015"/>
    </source>
</evidence>
<dbReference type="Gene3D" id="1.10.260.40">
    <property type="entry name" value="lambda repressor-like DNA-binding domains"/>
    <property type="match status" value="1"/>
</dbReference>
<dbReference type="AlphaFoldDB" id="A0A090WUV4"/>
<keyword evidence="3" id="KW-0804">Transcription</keyword>
<organism evidence="5 6">
    <name type="scientific">Jejuia pallidilutea</name>
    <dbReference type="NCBI Taxonomy" id="504487"/>
    <lineage>
        <taxon>Bacteria</taxon>
        <taxon>Pseudomonadati</taxon>
        <taxon>Bacteroidota</taxon>
        <taxon>Flavobacteriia</taxon>
        <taxon>Flavobacteriales</taxon>
        <taxon>Flavobacteriaceae</taxon>
        <taxon>Jejuia</taxon>
    </lineage>
</organism>
<dbReference type="InterPro" id="IPR000843">
    <property type="entry name" value="HTH_LacI"/>
</dbReference>
<proteinExistence type="predicted"/>
<keyword evidence="1" id="KW-0805">Transcription regulation</keyword>
<dbReference type="GO" id="GO:0000976">
    <property type="term" value="F:transcription cis-regulatory region binding"/>
    <property type="evidence" value="ECO:0007669"/>
    <property type="project" value="TreeGrafter"/>
</dbReference>
<dbReference type="PROSITE" id="PS50932">
    <property type="entry name" value="HTH_LACI_2"/>
    <property type="match status" value="1"/>
</dbReference>
<protein>
    <submittedName>
        <fullName evidence="5">LacI family transcriptional regulator</fullName>
    </submittedName>
</protein>
<dbReference type="EMBL" id="BBNS01000010">
    <property type="protein sequence ID" value="GAL71182.1"/>
    <property type="molecule type" value="Genomic_DNA"/>
</dbReference>
<dbReference type="Proteomes" id="UP000029646">
    <property type="component" value="Unassembled WGS sequence"/>
</dbReference>
<sequence length="83" mass="9112">MGHKKKTTIKDIANVLGITPSAVSKALNNHPRISKQTKEAVIQVAANLNYQPNHLASALRKGKSNLVGVIIPKANSHFFFFYN</sequence>
<dbReference type="CDD" id="cd01392">
    <property type="entry name" value="HTH_LacI"/>
    <property type="match status" value="1"/>
</dbReference>